<organism evidence="3 4">
    <name type="scientific">Plutella xylostella</name>
    <name type="common">Diamondback moth</name>
    <name type="synonym">Plutella maculipennis</name>
    <dbReference type="NCBI Taxonomy" id="51655"/>
    <lineage>
        <taxon>Eukaryota</taxon>
        <taxon>Metazoa</taxon>
        <taxon>Ecdysozoa</taxon>
        <taxon>Arthropoda</taxon>
        <taxon>Hexapoda</taxon>
        <taxon>Insecta</taxon>
        <taxon>Pterygota</taxon>
        <taxon>Neoptera</taxon>
        <taxon>Endopterygota</taxon>
        <taxon>Lepidoptera</taxon>
        <taxon>Glossata</taxon>
        <taxon>Ditrysia</taxon>
        <taxon>Yponomeutoidea</taxon>
        <taxon>Plutellidae</taxon>
        <taxon>Plutella</taxon>
    </lineage>
</organism>
<keyword evidence="4" id="KW-1185">Reference proteome</keyword>
<comment type="caution">
    <text evidence="3">The sequence shown here is derived from an EMBL/GenBank/DDBJ whole genome shotgun (WGS) entry which is preliminary data.</text>
</comment>
<dbReference type="Proteomes" id="UP000823941">
    <property type="component" value="Chromosome 21"/>
</dbReference>
<protein>
    <recommendedName>
        <fullName evidence="2">FP protein C-terminal domain-containing protein</fullName>
    </recommendedName>
</protein>
<keyword evidence="1" id="KW-0175">Coiled coil</keyword>
<evidence type="ECO:0000259" key="2">
    <source>
        <dbReference type="Pfam" id="PF25298"/>
    </source>
</evidence>
<gene>
    <name evidence="3" type="ORF">JYU34_016080</name>
</gene>
<dbReference type="EMBL" id="JAHIBW010000021">
    <property type="protein sequence ID" value="KAG7300458.1"/>
    <property type="molecule type" value="Genomic_DNA"/>
</dbReference>
<feature type="domain" description="FP protein C-terminal" evidence="2">
    <location>
        <begin position="213"/>
        <end position="259"/>
    </location>
</feature>
<proteinExistence type="predicted"/>
<dbReference type="Pfam" id="PF25298">
    <property type="entry name" value="Baculo_FP_2nd"/>
    <property type="match status" value="1"/>
</dbReference>
<evidence type="ECO:0000313" key="4">
    <source>
        <dbReference type="Proteomes" id="UP000823941"/>
    </source>
</evidence>
<evidence type="ECO:0000256" key="1">
    <source>
        <dbReference type="SAM" id="Coils"/>
    </source>
</evidence>
<sequence length="262" mass="30018">MSDLLNIDTKSIFDQLNTILDDKLSTLKSVLIAAIEDPIKIITKELQELQKSYSFLSDEYEDLKRESQSQKTSMNELKNENVKLSQSLQQLSAKYNTMELAAKSCNVEFQGVPEKKEENVVNIVKKICEVTSGTQLNNDAIMSCRRVAKLNPHSTRPRNILLTLPSPRQRDHVLSNIQRYNKANSKDKLNSLNIGIPGEKSQIYAVEHLPLELKSLQAEARKIAKEKLYKFVWVRFGKIFVKKNEQSKPIFVRNKDSLKLII</sequence>
<evidence type="ECO:0000313" key="3">
    <source>
        <dbReference type="EMBL" id="KAG7300458.1"/>
    </source>
</evidence>
<reference evidence="3 4" key="1">
    <citation type="submission" date="2021-06" db="EMBL/GenBank/DDBJ databases">
        <title>A haploid diamondback moth (Plutella xylostella L.) genome assembly resolves 31 chromosomes and identifies a diamide resistance mutation.</title>
        <authorList>
            <person name="Ward C.M."/>
            <person name="Perry K.D."/>
            <person name="Baker G."/>
            <person name="Powis K."/>
            <person name="Heckel D.G."/>
            <person name="Baxter S.W."/>
        </authorList>
    </citation>
    <scope>NUCLEOTIDE SEQUENCE [LARGE SCALE GENOMIC DNA]</scope>
    <source>
        <strain evidence="3 4">LV</strain>
        <tissue evidence="3">Single pupa</tissue>
    </source>
</reference>
<name>A0ABQ7Q938_PLUXY</name>
<feature type="coiled-coil region" evidence="1">
    <location>
        <begin position="39"/>
        <end position="94"/>
    </location>
</feature>
<accession>A0ABQ7Q938</accession>
<dbReference type="InterPro" id="IPR057251">
    <property type="entry name" value="FP_C"/>
</dbReference>
<dbReference type="Gene3D" id="3.30.70.1820">
    <property type="entry name" value="L1 transposable element, RRM domain"/>
    <property type="match status" value="1"/>
</dbReference>